<dbReference type="VEuPathDB" id="FungiDB:H257_12580"/>
<keyword evidence="8" id="KW-1133">Transmembrane helix</keyword>
<keyword evidence="3" id="KW-0136">Cellulose degradation</keyword>
<dbReference type="Gene3D" id="3.20.20.80">
    <property type="entry name" value="Glycosidases"/>
    <property type="match status" value="2"/>
</dbReference>
<dbReference type="InterPro" id="IPR001547">
    <property type="entry name" value="Glyco_hydro_5"/>
</dbReference>
<dbReference type="GO" id="GO:0004553">
    <property type="term" value="F:hydrolase activity, hydrolyzing O-glycosyl compounds"/>
    <property type="evidence" value="ECO:0007669"/>
    <property type="project" value="InterPro"/>
</dbReference>
<reference evidence="10 11" key="1">
    <citation type="submission" date="2018-08" db="EMBL/GenBank/DDBJ databases">
        <title>Aphanomyces genome sequencing and annotation.</title>
        <authorList>
            <person name="Minardi D."/>
            <person name="Oidtmann B."/>
            <person name="Van Der Giezen M."/>
            <person name="Studholme D.J."/>
        </authorList>
    </citation>
    <scope>NUCLEOTIDE SEQUENCE [LARGE SCALE GENOMIC DNA]</scope>
    <source>
        <strain evidence="10 11">197901</strain>
    </source>
</reference>
<evidence type="ECO:0000256" key="4">
    <source>
        <dbReference type="ARBA" id="ARBA00023277"/>
    </source>
</evidence>
<dbReference type="SUPFAM" id="SSF51445">
    <property type="entry name" value="(Trans)glycosidases"/>
    <property type="match status" value="2"/>
</dbReference>
<dbReference type="GO" id="GO:0030245">
    <property type="term" value="P:cellulose catabolic process"/>
    <property type="evidence" value="ECO:0007669"/>
    <property type="project" value="UniProtKB-KW"/>
</dbReference>
<feature type="compositionally biased region" description="Low complexity" evidence="7">
    <location>
        <begin position="30"/>
        <end position="39"/>
    </location>
</feature>
<dbReference type="Pfam" id="PF00150">
    <property type="entry name" value="Cellulase"/>
    <property type="match status" value="2"/>
</dbReference>
<evidence type="ECO:0000256" key="6">
    <source>
        <dbReference type="ARBA" id="ARBA00023326"/>
    </source>
</evidence>
<proteinExistence type="inferred from homology"/>
<organism evidence="10 11">
    <name type="scientific">Aphanomyces astaci</name>
    <name type="common">Crayfish plague agent</name>
    <dbReference type="NCBI Taxonomy" id="112090"/>
    <lineage>
        <taxon>Eukaryota</taxon>
        <taxon>Sar</taxon>
        <taxon>Stramenopiles</taxon>
        <taxon>Oomycota</taxon>
        <taxon>Saprolegniomycetes</taxon>
        <taxon>Saprolegniales</taxon>
        <taxon>Verrucalvaceae</taxon>
        <taxon>Aphanomyces</taxon>
    </lineage>
</organism>
<evidence type="ECO:0000256" key="3">
    <source>
        <dbReference type="ARBA" id="ARBA00023001"/>
    </source>
</evidence>
<evidence type="ECO:0000256" key="2">
    <source>
        <dbReference type="ARBA" id="ARBA00022801"/>
    </source>
</evidence>
<feature type="region of interest" description="Disordered" evidence="7">
    <location>
        <begin position="611"/>
        <end position="653"/>
    </location>
</feature>
<evidence type="ECO:0000313" key="11">
    <source>
        <dbReference type="Proteomes" id="UP000266196"/>
    </source>
</evidence>
<dbReference type="EMBL" id="QUTE01014688">
    <property type="protein sequence ID" value="RHZ01765.1"/>
    <property type="molecule type" value="Genomic_DNA"/>
</dbReference>
<name>A0A397EVV9_APHAT</name>
<feature type="transmembrane region" description="Helical" evidence="8">
    <location>
        <begin position="81"/>
        <end position="102"/>
    </location>
</feature>
<keyword evidence="5" id="KW-0326">Glycosidase</keyword>
<protein>
    <recommendedName>
        <fullName evidence="9">Glycoside hydrolase family 5 domain-containing protein</fullName>
    </recommendedName>
</protein>
<keyword evidence="6" id="KW-0624">Polysaccharide degradation</keyword>
<comment type="similarity">
    <text evidence="1">Belongs to the glycosyl hydrolase 5 (cellulase A) family.</text>
</comment>
<feature type="domain" description="Glycoside hydrolase family 5" evidence="9">
    <location>
        <begin position="155"/>
        <end position="428"/>
    </location>
</feature>
<keyword evidence="2" id="KW-0378">Hydrolase</keyword>
<evidence type="ECO:0000256" key="5">
    <source>
        <dbReference type="ARBA" id="ARBA00023295"/>
    </source>
</evidence>
<sequence length="1094" mass="119553">MATSPRVTSPRAEPDEDENQPRSPSEYKRYSSSSILTDSSQEDSSSDVQMPASTGAKGTKQHKGGKTAQERKNQPTAGKCFKVLFIVVVVGSVVAGTVIVILKLVQQKDSANSGFNGNGYFPIPTAEVDSLAQTAGRIADGTSVTSESLPLGFQLAAFLARNNFNSVRLPLCIESILNDRRPNPDLINTAANRAINVQSYTGLLSSIIRALAFRKISVLLDLHTLTPTDAGGSWTSDNLSEISYLAAVDVLATKLCNDQHWNVIGIDLKNKPYAATWGDNGPNDWAVGAPKIANRMLKGCPNWLAFAQGTVSKHTLRSDDNTQVFSYTDWWGGGLQNEATAPLKLSIPNKLVYAPHYYSPSEYPQSYFVLNGIRDHDLMVGYTEYTNETLKRRVTATTADMFGFLTQYQQGAIVLGEFGGLYTKDAFANLTNRRVIELTMDVASQPGYAGGYVWGLNPETTYEYNPSDTKGSWSEGLVDETWATANEPFLTALKKLDALPFLQPWPIESLEAPVDYSRLDSSSALVQDEDESKEDDDNEGGQSRRTKAILLFALTVLSIGGVVAVVLVLFGTKGDAASHSLTNGSQTSLTTDTSTNVPSVTPFATSSSIPSIAIPTTTTPSTIVAPSATPPVTEPMTSTSAPSMTPSMSPPLTPNIGRILDGTSRTLATEETNPTSFPDRGCKLPNYRSHDGQVFIQNSASGVETPVAIKGINWFGLDTAENVPFGLWANDQNGTTIVRLFSVFFILTMFFNSIRLPLNVRGILANGPTNENLVNTYWSPSVNLTTYLGTVSSIVHAFGSRGISILLDLHYLSPTDKGDAWFSATTPESNSLAAIDALATTLCNDRHWNVLGLDLKNEPWDTTWGDNGARDFKVGAATLGNRMLKRCPQWLAFVEGNAKPHTIDIKGQRFEYYDWWGGGLQKAGDFRLALDVPAKIVWAPHYYSPSVYPQTYLVKDATRGKDVLYGYSEWTDNELSDIVRATSEDMFGYLRHVQDGAIVFGEFGGLYALDAHPLKTSRRVIQDCMKVMKEPGYAGGYMWSLNPESGYAFNPSDTAGYWEEGLLKNDWVTVNMEYLHALEILDDMPNLRSFPCFT</sequence>
<evidence type="ECO:0000256" key="8">
    <source>
        <dbReference type="SAM" id="Phobius"/>
    </source>
</evidence>
<feature type="region of interest" description="Disordered" evidence="7">
    <location>
        <begin position="1"/>
        <end position="73"/>
    </location>
</feature>
<evidence type="ECO:0000259" key="9">
    <source>
        <dbReference type="Pfam" id="PF00150"/>
    </source>
</evidence>
<keyword evidence="8" id="KW-0472">Membrane</keyword>
<feature type="compositionally biased region" description="Low complexity" evidence="7">
    <location>
        <begin position="634"/>
        <end position="647"/>
    </location>
</feature>
<keyword evidence="8" id="KW-0812">Transmembrane</keyword>
<accession>A0A397EVV9</accession>
<dbReference type="Proteomes" id="UP000266196">
    <property type="component" value="Unassembled WGS sequence"/>
</dbReference>
<feature type="domain" description="Glycoside hydrolase family 5" evidence="9">
    <location>
        <begin position="710"/>
        <end position="1044"/>
    </location>
</feature>
<keyword evidence="4" id="KW-0119">Carbohydrate metabolism</keyword>
<evidence type="ECO:0000313" key="10">
    <source>
        <dbReference type="EMBL" id="RHZ01765.1"/>
    </source>
</evidence>
<feature type="compositionally biased region" description="Low complexity" evidence="7">
    <location>
        <begin position="611"/>
        <end position="627"/>
    </location>
</feature>
<feature type="transmembrane region" description="Helical" evidence="8">
    <location>
        <begin position="737"/>
        <end position="754"/>
    </location>
</feature>
<dbReference type="PANTHER" id="PTHR35923">
    <property type="entry name" value="MAJOR EXTRACELLULAR ENDOGLUCANASE"/>
    <property type="match status" value="1"/>
</dbReference>
<dbReference type="PANTHER" id="PTHR35923:SF2">
    <property type="entry name" value="ENDOGLUCANASE"/>
    <property type="match status" value="1"/>
</dbReference>
<gene>
    <name evidence="10" type="ORF">DYB31_000664</name>
</gene>
<evidence type="ECO:0000256" key="7">
    <source>
        <dbReference type="SAM" id="MobiDB-lite"/>
    </source>
</evidence>
<feature type="region of interest" description="Disordered" evidence="7">
    <location>
        <begin position="523"/>
        <end position="542"/>
    </location>
</feature>
<evidence type="ECO:0000256" key="1">
    <source>
        <dbReference type="ARBA" id="ARBA00005641"/>
    </source>
</evidence>
<feature type="compositionally biased region" description="Acidic residues" evidence="7">
    <location>
        <begin position="527"/>
        <end position="539"/>
    </location>
</feature>
<dbReference type="AlphaFoldDB" id="A0A397EVV9"/>
<comment type="caution">
    <text evidence="10">The sequence shown here is derived from an EMBL/GenBank/DDBJ whole genome shotgun (WGS) entry which is preliminary data.</text>
</comment>
<dbReference type="InterPro" id="IPR017853">
    <property type="entry name" value="GH"/>
</dbReference>
<feature type="transmembrane region" description="Helical" evidence="8">
    <location>
        <begin position="548"/>
        <end position="570"/>
    </location>
</feature>